<organism evidence="1 2">
    <name type="scientific">Chitinophaga silvatica</name>
    <dbReference type="NCBI Taxonomy" id="2282649"/>
    <lineage>
        <taxon>Bacteria</taxon>
        <taxon>Pseudomonadati</taxon>
        <taxon>Bacteroidota</taxon>
        <taxon>Chitinophagia</taxon>
        <taxon>Chitinophagales</taxon>
        <taxon>Chitinophagaceae</taxon>
        <taxon>Chitinophaga</taxon>
    </lineage>
</organism>
<gene>
    <name evidence="1" type="ORF">DVR12_18210</name>
</gene>
<evidence type="ECO:0000313" key="1">
    <source>
        <dbReference type="EMBL" id="RFS20503.1"/>
    </source>
</evidence>
<evidence type="ECO:0000313" key="2">
    <source>
        <dbReference type="Proteomes" id="UP000260644"/>
    </source>
</evidence>
<accession>A0A3E1Y6W7</accession>
<protein>
    <submittedName>
        <fullName evidence="1">Uncharacterized protein</fullName>
    </submittedName>
</protein>
<dbReference type="OrthoDB" id="670950at2"/>
<dbReference type="Proteomes" id="UP000260644">
    <property type="component" value="Unassembled WGS sequence"/>
</dbReference>
<name>A0A3E1Y6W7_9BACT</name>
<dbReference type="RefSeq" id="WP_116977224.1">
    <property type="nucleotide sequence ID" value="NZ_QPMM01000010.1"/>
</dbReference>
<keyword evidence="2" id="KW-1185">Reference proteome</keyword>
<sequence length="209" mass="24534">MQPKELLADLLSEINDSYTNINLNSKPEYILVEDTLSYKIFKSGALLHLLENSTNDISALNIIAEYLRMRGSFYNVYPESSAILELMLSTGIQLANHYILDPNDSLTPYLTTLYDIIFHQIRFEEYSLNVRKLFFQLNILILDIELLQYKNTRVYSGRMFFLSTTNFEYKSYKEEFLVLYNKYLLIENLDTKQVIRKNGKKTMNGLLMN</sequence>
<reference evidence="1 2" key="1">
    <citation type="submission" date="2018-07" db="EMBL/GenBank/DDBJ databases">
        <title>Chitinophaga K2CV101002-2 sp. nov., isolated from a monsoon evergreen broad-leaved forest soil.</title>
        <authorList>
            <person name="Lv Y."/>
        </authorList>
    </citation>
    <scope>NUCLEOTIDE SEQUENCE [LARGE SCALE GENOMIC DNA]</scope>
    <source>
        <strain evidence="1 2">GDMCC 1.1288</strain>
    </source>
</reference>
<dbReference type="EMBL" id="QPMM01000010">
    <property type="protein sequence ID" value="RFS20503.1"/>
    <property type="molecule type" value="Genomic_DNA"/>
</dbReference>
<proteinExistence type="predicted"/>
<comment type="caution">
    <text evidence="1">The sequence shown here is derived from an EMBL/GenBank/DDBJ whole genome shotgun (WGS) entry which is preliminary data.</text>
</comment>
<dbReference type="AlphaFoldDB" id="A0A3E1Y6W7"/>